<feature type="transmembrane region" description="Helical" evidence="2">
    <location>
        <begin position="6"/>
        <end position="23"/>
    </location>
</feature>
<organism evidence="3 4">
    <name type="scientific">Crossiella cryophila</name>
    <dbReference type="NCBI Taxonomy" id="43355"/>
    <lineage>
        <taxon>Bacteria</taxon>
        <taxon>Bacillati</taxon>
        <taxon>Actinomycetota</taxon>
        <taxon>Actinomycetes</taxon>
        <taxon>Pseudonocardiales</taxon>
        <taxon>Pseudonocardiaceae</taxon>
        <taxon>Crossiella</taxon>
    </lineage>
</organism>
<keyword evidence="2" id="KW-0812">Transmembrane</keyword>
<keyword evidence="2" id="KW-0472">Membrane</keyword>
<evidence type="ECO:0000313" key="4">
    <source>
        <dbReference type="Proteomes" id="UP000533598"/>
    </source>
</evidence>
<keyword evidence="2" id="KW-1133">Transmembrane helix</keyword>
<sequence length="60" mass="6127">MSEFIVLGIGAFGGIALLAIALIRRGARPAVSPSGGPANDRPQSKTEAELGGYREYIGGP</sequence>
<accession>A0A7W7C8W4</accession>
<keyword evidence="4" id="KW-1185">Reference proteome</keyword>
<name>A0A7W7C8W4_9PSEU</name>
<gene>
    <name evidence="3" type="ORF">HNR67_001599</name>
</gene>
<proteinExistence type="predicted"/>
<evidence type="ECO:0000256" key="1">
    <source>
        <dbReference type="SAM" id="MobiDB-lite"/>
    </source>
</evidence>
<dbReference type="AlphaFoldDB" id="A0A7W7C8W4"/>
<evidence type="ECO:0000256" key="2">
    <source>
        <dbReference type="SAM" id="Phobius"/>
    </source>
</evidence>
<dbReference type="Proteomes" id="UP000533598">
    <property type="component" value="Unassembled WGS sequence"/>
</dbReference>
<feature type="region of interest" description="Disordered" evidence="1">
    <location>
        <begin position="28"/>
        <end position="60"/>
    </location>
</feature>
<comment type="caution">
    <text evidence="3">The sequence shown here is derived from an EMBL/GenBank/DDBJ whole genome shotgun (WGS) entry which is preliminary data.</text>
</comment>
<reference evidence="3 4" key="1">
    <citation type="submission" date="2020-08" db="EMBL/GenBank/DDBJ databases">
        <title>Sequencing the genomes of 1000 actinobacteria strains.</title>
        <authorList>
            <person name="Klenk H.-P."/>
        </authorList>
    </citation>
    <scope>NUCLEOTIDE SEQUENCE [LARGE SCALE GENOMIC DNA]</scope>
    <source>
        <strain evidence="3 4">DSM 44230</strain>
    </source>
</reference>
<dbReference type="EMBL" id="JACHMH010000001">
    <property type="protein sequence ID" value="MBB4675481.1"/>
    <property type="molecule type" value="Genomic_DNA"/>
</dbReference>
<dbReference type="RefSeq" id="WP_185001448.1">
    <property type="nucleotide sequence ID" value="NZ_BAAAUI010000006.1"/>
</dbReference>
<evidence type="ECO:0000313" key="3">
    <source>
        <dbReference type="EMBL" id="MBB4675481.1"/>
    </source>
</evidence>
<protein>
    <submittedName>
        <fullName evidence="3">Uncharacterized protein</fullName>
    </submittedName>
</protein>